<protein>
    <recommendedName>
        <fullName evidence="4">FAR-17a/AIG1-like protein</fullName>
    </recommendedName>
</protein>
<dbReference type="PANTHER" id="PTHR12242">
    <property type="entry name" value="OS02G0130600 PROTEIN-RELATED"/>
    <property type="match status" value="1"/>
</dbReference>
<keyword evidence="1" id="KW-0472">Membrane</keyword>
<dbReference type="STRING" id="1081102.A0A167MGT4"/>
<keyword evidence="3" id="KW-1185">Reference proteome</keyword>
<feature type="transmembrane region" description="Helical" evidence="1">
    <location>
        <begin position="147"/>
        <end position="167"/>
    </location>
</feature>
<keyword evidence="1" id="KW-0812">Transmembrane</keyword>
<dbReference type="GO" id="GO:0016020">
    <property type="term" value="C:membrane"/>
    <property type="evidence" value="ECO:0007669"/>
    <property type="project" value="TreeGrafter"/>
</dbReference>
<dbReference type="EMBL" id="AZHD01000024">
    <property type="protein sequence ID" value="OAA54334.1"/>
    <property type="molecule type" value="Genomic_DNA"/>
</dbReference>
<organism evidence="2 3">
    <name type="scientific">Niveomyces insectorum RCEF 264</name>
    <dbReference type="NCBI Taxonomy" id="1081102"/>
    <lineage>
        <taxon>Eukaryota</taxon>
        <taxon>Fungi</taxon>
        <taxon>Dikarya</taxon>
        <taxon>Ascomycota</taxon>
        <taxon>Pezizomycotina</taxon>
        <taxon>Sordariomycetes</taxon>
        <taxon>Hypocreomycetidae</taxon>
        <taxon>Hypocreales</taxon>
        <taxon>Cordycipitaceae</taxon>
        <taxon>Niveomyces</taxon>
    </lineage>
</organism>
<feature type="transmembrane region" description="Helical" evidence="1">
    <location>
        <begin position="64"/>
        <end position="91"/>
    </location>
</feature>
<reference evidence="2 3" key="1">
    <citation type="journal article" date="2016" name="Genome Biol. Evol.">
        <title>Divergent and convergent evolution of fungal pathogenicity.</title>
        <authorList>
            <person name="Shang Y."/>
            <person name="Xiao G."/>
            <person name="Zheng P."/>
            <person name="Cen K."/>
            <person name="Zhan S."/>
            <person name="Wang C."/>
        </authorList>
    </citation>
    <scope>NUCLEOTIDE SEQUENCE [LARGE SCALE GENOMIC DNA]</scope>
    <source>
        <strain evidence="2 3">RCEF 264</strain>
    </source>
</reference>
<keyword evidence="1" id="KW-1133">Transmembrane helix</keyword>
<evidence type="ECO:0000313" key="2">
    <source>
        <dbReference type="EMBL" id="OAA54334.1"/>
    </source>
</evidence>
<dbReference type="AlphaFoldDB" id="A0A167MGT4"/>
<gene>
    <name evidence="2" type="ORF">SPI_08953</name>
</gene>
<proteinExistence type="predicted"/>
<comment type="caution">
    <text evidence="2">The sequence shown here is derived from an EMBL/GenBank/DDBJ whole genome shotgun (WGS) entry which is preliminary data.</text>
</comment>
<dbReference type="Proteomes" id="UP000076874">
    <property type="component" value="Unassembled WGS sequence"/>
</dbReference>
<feature type="transmembrane region" description="Helical" evidence="1">
    <location>
        <begin position="21"/>
        <end position="44"/>
    </location>
</feature>
<accession>A0A167MGT4</accession>
<feature type="transmembrane region" description="Helical" evidence="1">
    <location>
        <begin position="224"/>
        <end position="248"/>
    </location>
</feature>
<feature type="transmembrane region" description="Helical" evidence="1">
    <location>
        <begin position="112"/>
        <end position="135"/>
    </location>
</feature>
<evidence type="ECO:0000313" key="3">
    <source>
        <dbReference type="Proteomes" id="UP000076874"/>
    </source>
</evidence>
<dbReference type="PANTHER" id="PTHR12242:SF1">
    <property type="entry name" value="MYND-TYPE DOMAIN-CONTAINING PROTEIN"/>
    <property type="match status" value="1"/>
</dbReference>
<dbReference type="OrthoDB" id="419711at2759"/>
<name>A0A167MGT4_9HYPO</name>
<sequence>MRLGNADSTNRFEASWLVKPYALGFFRALAALYVFGVLFAGLAWDCHRPTSPDGGSSCVAARSSFAYFSILAYWGQGFYFLTAAVHTFTYARSGQALFNGLRGQRLLQSLHAVLYTTVIVFPLVVTAVYWGRLYAPGQLPAPAAFDIWRAVSLHAINSALALAEIVLPRTPRPPWWHLAALLVVLGSYLGVAYLHRAFTGVYVYDFLDSSGNSTGKYHHSPGLVAAHVFAIATACAVVFILVVGAVALRQWLTERKKLPVSNKKEEESVAEAAADGGAVDIEMVLNGCLPDESVVPVGSGSVSEDTPER</sequence>
<feature type="transmembrane region" description="Helical" evidence="1">
    <location>
        <begin position="179"/>
        <end position="204"/>
    </location>
</feature>
<evidence type="ECO:0008006" key="4">
    <source>
        <dbReference type="Google" id="ProtNLM"/>
    </source>
</evidence>
<evidence type="ECO:0000256" key="1">
    <source>
        <dbReference type="SAM" id="Phobius"/>
    </source>
</evidence>